<evidence type="ECO:0000259" key="2">
    <source>
        <dbReference type="Pfam" id="PF03184"/>
    </source>
</evidence>
<dbReference type="AlphaFoldDB" id="A0A6J2XT22"/>
<name>A0A6J2XT22_SITOR</name>
<evidence type="ECO:0000256" key="1">
    <source>
        <dbReference type="ARBA" id="ARBA00004123"/>
    </source>
</evidence>
<evidence type="ECO:0000313" key="3">
    <source>
        <dbReference type="Proteomes" id="UP000504635"/>
    </source>
</evidence>
<dbReference type="KEGG" id="soy:115880815"/>
<feature type="domain" description="DDE-1" evidence="2">
    <location>
        <begin position="264"/>
        <end position="332"/>
    </location>
</feature>
<comment type="subcellular location">
    <subcellularLocation>
        <location evidence="1">Nucleus</location>
    </subcellularLocation>
</comment>
<gene>
    <name evidence="4" type="primary">LOC115880815</name>
</gene>
<accession>A0A6J2XT22</accession>
<sequence length="341" mass="38722">MNAGNEKRKYGQWSEIYIQAAIRVYRGGNIGFNEVCRQYRIPKPTFRRHLKSLNVHANKERKILGRSCTFSEEMETELEQHILKLESIFFGITITEVRKIAFEFAERNGLKHNFNTTNKMAGKKCFYAFMRRHPQISLRQSESTSIARCKDFNRANVDKFFDILEKLVDENALTAPKIFNVDESGFSTVQKRCQKVLAKKGKSQVGVLSSGERGVNTTFVCCTSAAGQYVAPMLIFKRKRMVPGLAEGAPPGCIVQISDTVKPTNEDKVLLILDGHTTHSRNLAAIELARENGIILLQLPGHTTHRLQALDVAIFKPLQVYYDQAVEKWLREHSGQPVTQF</sequence>
<keyword evidence="3" id="KW-1185">Reference proteome</keyword>
<dbReference type="InParanoid" id="A0A6J2XT22"/>
<reference evidence="4" key="1">
    <citation type="submission" date="2025-08" db="UniProtKB">
        <authorList>
            <consortium name="RefSeq"/>
        </authorList>
    </citation>
    <scope>IDENTIFICATION</scope>
    <source>
        <tissue evidence="4">Gonads</tissue>
    </source>
</reference>
<dbReference type="InterPro" id="IPR009057">
    <property type="entry name" value="Homeodomain-like_sf"/>
</dbReference>
<dbReference type="OrthoDB" id="6754464at2759"/>
<dbReference type="PANTHER" id="PTHR19303">
    <property type="entry name" value="TRANSPOSON"/>
    <property type="match status" value="1"/>
</dbReference>
<proteinExistence type="predicted"/>
<dbReference type="PANTHER" id="PTHR19303:SF71">
    <property type="entry name" value="ZINC FINGER PHD-TYPE DOMAIN-CONTAINING PROTEIN"/>
    <property type="match status" value="1"/>
</dbReference>
<dbReference type="InterPro" id="IPR004875">
    <property type="entry name" value="DDE_SF_endonuclease_dom"/>
</dbReference>
<dbReference type="GO" id="GO:0005634">
    <property type="term" value="C:nucleus"/>
    <property type="evidence" value="ECO:0007669"/>
    <property type="project" value="UniProtKB-SubCell"/>
</dbReference>
<organism evidence="3 4">
    <name type="scientific">Sitophilus oryzae</name>
    <name type="common">Rice weevil</name>
    <name type="synonym">Curculio oryzae</name>
    <dbReference type="NCBI Taxonomy" id="7048"/>
    <lineage>
        <taxon>Eukaryota</taxon>
        <taxon>Metazoa</taxon>
        <taxon>Ecdysozoa</taxon>
        <taxon>Arthropoda</taxon>
        <taxon>Hexapoda</taxon>
        <taxon>Insecta</taxon>
        <taxon>Pterygota</taxon>
        <taxon>Neoptera</taxon>
        <taxon>Endopterygota</taxon>
        <taxon>Coleoptera</taxon>
        <taxon>Polyphaga</taxon>
        <taxon>Cucujiformia</taxon>
        <taxon>Curculionidae</taxon>
        <taxon>Dryophthorinae</taxon>
        <taxon>Sitophilus</taxon>
    </lineage>
</organism>
<dbReference type="SUPFAM" id="SSF46689">
    <property type="entry name" value="Homeodomain-like"/>
    <property type="match status" value="1"/>
</dbReference>
<dbReference type="InterPro" id="IPR050863">
    <property type="entry name" value="CenT-Element_Derived"/>
</dbReference>
<dbReference type="RefSeq" id="XP_030753970.1">
    <property type="nucleotide sequence ID" value="XM_030898110.1"/>
</dbReference>
<dbReference type="GO" id="GO:0003677">
    <property type="term" value="F:DNA binding"/>
    <property type="evidence" value="ECO:0007669"/>
    <property type="project" value="TreeGrafter"/>
</dbReference>
<evidence type="ECO:0000313" key="4">
    <source>
        <dbReference type="RefSeq" id="XP_030753970.1"/>
    </source>
</evidence>
<protein>
    <submittedName>
        <fullName evidence="4">Uncharacterized protein LOC115880815</fullName>
    </submittedName>
</protein>
<dbReference type="Pfam" id="PF03184">
    <property type="entry name" value="DDE_1"/>
    <property type="match status" value="1"/>
</dbReference>
<dbReference type="Proteomes" id="UP000504635">
    <property type="component" value="Unplaced"/>
</dbReference>
<dbReference type="GeneID" id="115880815"/>